<keyword evidence="2" id="KW-1185">Reference proteome</keyword>
<dbReference type="Proteomes" id="UP000789396">
    <property type="component" value="Unassembled WGS sequence"/>
</dbReference>
<reference evidence="1" key="1">
    <citation type="submission" date="2021-06" db="EMBL/GenBank/DDBJ databases">
        <authorList>
            <person name="Kallberg Y."/>
            <person name="Tangrot J."/>
            <person name="Rosling A."/>
        </authorList>
    </citation>
    <scope>NUCLEOTIDE SEQUENCE</scope>
    <source>
        <strain evidence="1">IN212</strain>
    </source>
</reference>
<name>A0A9N9JZW5_9GLOM</name>
<comment type="caution">
    <text evidence="1">The sequence shown here is derived from an EMBL/GenBank/DDBJ whole genome shotgun (WGS) entry which is preliminary data.</text>
</comment>
<proteinExistence type="predicted"/>
<dbReference type="AlphaFoldDB" id="A0A9N9JZW5"/>
<dbReference type="EMBL" id="CAJVPZ010072405">
    <property type="protein sequence ID" value="CAG8801470.1"/>
    <property type="molecule type" value="Genomic_DNA"/>
</dbReference>
<feature type="non-terminal residue" evidence="1">
    <location>
        <position position="1"/>
    </location>
</feature>
<protein>
    <submittedName>
        <fullName evidence="1">11564_t:CDS:1</fullName>
    </submittedName>
</protein>
<sequence>KNIVDREAGKLGKGNIKEEKGGEYPLLANKQKYAISALMISLENTLGISHEFYNIEGERFYAIKPMKEYQEGKSLAELREN</sequence>
<gene>
    <name evidence="1" type="ORF">RFULGI_LOCUS17774</name>
</gene>
<accession>A0A9N9JZW5</accession>
<evidence type="ECO:0000313" key="2">
    <source>
        <dbReference type="Proteomes" id="UP000789396"/>
    </source>
</evidence>
<evidence type="ECO:0000313" key="1">
    <source>
        <dbReference type="EMBL" id="CAG8801470.1"/>
    </source>
</evidence>
<organism evidence="1 2">
    <name type="scientific">Racocetra fulgida</name>
    <dbReference type="NCBI Taxonomy" id="60492"/>
    <lineage>
        <taxon>Eukaryota</taxon>
        <taxon>Fungi</taxon>
        <taxon>Fungi incertae sedis</taxon>
        <taxon>Mucoromycota</taxon>
        <taxon>Glomeromycotina</taxon>
        <taxon>Glomeromycetes</taxon>
        <taxon>Diversisporales</taxon>
        <taxon>Gigasporaceae</taxon>
        <taxon>Racocetra</taxon>
    </lineage>
</organism>